<dbReference type="GeneID" id="111605075"/>
<evidence type="ECO:0000256" key="4">
    <source>
        <dbReference type="ARBA" id="ARBA00022989"/>
    </source>
</evidence>
<feature type="transmembrane region" description="Helical" evidence="7">
    <location>
        <begin position="377"/>
        <end position="400"/>
    </location>
</feature>
<organism evidence="10 11">
    <name type="scientific">Drosophila hydei</name>
    <name type="common">Fruit fly</name>
    <dbReference type="NCBI Taxonomy" id="7224"/>
    <lineage>
        <taxon>Eukaryota</taxon>
        <taxon>Metazoa</taxon>
        <taxon>Ecdysozoa</taxon>
        <taxon>Arthropoda</taxon>
        <taxon>Hexapoda</taxon>
        <taxon>Insecta</taxon>
        <taxon>Pterygota</taxon>
        <taxon>Neoptera</taxon>
        <taxon>Endopterygota</taxon>
        <taxon>Diptera</taxon>
        <taxon>Brachycera</taxon>
        <taxon>Muscomorpha</taxon>
        <taxon>Ephydroidea</taxon>
        <taxon>Drosophilidae</taxon>
        <taxon>Drosophila</taxon>
    </lineage>
</organism>
<dbReference type="PRINTS" id="PR01433">
    <property type="entry name" value="POLYCYSTIN2"/>
</dbReference>
<feature type="transmembrane region" description="Helical" evidence="7">
    <location>
        <begin position="456"/>
        <end position="478"/>
    </location>
</feature>
<evidence type="ECO:0000256" key="5">
    <source>
        <dbReference type="ARBA" id="ARBA00023136"/>
    </source>
</evidence>
<accession>A0A6J1MIA7</accession>
<dbReference type="PANTHER" id="PTHR10877">
    <property type="entry name" value="POLYCYSTIN FAMILY MEMBER"/>
    <property type="match status" value="1"/>
</dbReference>
<comment type="similarity">
    <text evidence="2">Belongs to the polycystin family.</text>
</comment>
<feature type="transmembrane region" description="Helical" evidence="7">
    <location>
        <begin position="567"/>
        <end position="591"/>
    </location>
</feature>
<evidence type="ECO:0000313" key="11">
    <source>
        <dbReference type="RefSeq" id="XP_023179177.2"/>
    </source>
</evidence>
<comment type="subcellular location">
    <subcellularLocation>
        <location evidence="1">Membrane</location>
        <topology evidence="1">Multi-pass membrane protein</topology>
    </subcellularLocation>
</comment>
<dbReference type="RefSeq" id="XP_023179177.2">
    <property type="nucleotide sequence ID" value="XM_023323409.2"/>
</dbReference>
<dbReference type="InterPro" id="IPR051223">
    <property type="entry name" value="Polycystin"/>
</dbReference>
<feature type="transmembrane region" description="Helical" evidence="7">
    <location>
        <begin position="412"/>
        <end position="435"/>
    </location>
</feature>
<feature type="transmembrane region" description="Helical" evidence="7">
    <location>
        <begin position="38"/>
        <end position="56"/>
    </location>
</feature>
<dbReference type="GO" id="GO:0005262">
    <property type="term" value="F:calcium channel activity"/>
    <property type="evidence" value="ECO:0007669"/>
    <property type="project" value="TreeGrafter"/>
</dbReference>
<dbReference type="InterPro" id="IPR046791">
    <property type="entry name" value="Polycystin_dom"/>
</dbReference>
<keyword evidence="6" id="KW-0325">Glycoprotein</keyword>
<keyword evidence="10" id="KW-1185">Reference proteome</keyword>
<evidence type="ECO:0000256" key="1">
    <source>
        <dbReference type="ARBA" id="ARBA00004141"/>
    </source>
</evidence>
<feature type="transmembrane region" description="Helical" evidence="7">
    <location>
        <begin position="9"/>
        <end position="32"/>
    </location>
</feature>
<feature type="transmembrane region" description="Helical" evidence="7">
    <location>
        <begin position="498"/>
        <end position="518"/>
    </location>
</feature>
<feature type="domain" description="Polycystin cation channel PKD1/PKD2" evidence="8">
    <location>
        <begin position="372"/>
        <end position="593"/>
    </location>
</feature>
<evidence type="ECO:0000256" key="2">
    <source>
        <dbReference type="ARBA" id="ARBA00007200"/>
    </source>
</evidence>
<dbReference type="InterPro" id="IPR013122">
    <property type="entry name" value="PKD1_2_channel"/>
</dbReference>
<feature type="domain" description="Polycystin" evidence="9">
    <location>
        <begin position="169"/>
        <end position="366"/>
    </location>
</feature>
<dbReference type="GO" id="GO:0050982">
    <property type="term" value="P:detection of mechanical stimulus"/>
    <property type="evidence" value="ECO:0007669"/>
    <property type="project" value="TreeGrafter"/>
</dbReference>
<dbReference type="OMA" id="MVMCMCF"/>
<evidence type="ECO:0000259" key="9">
    <source>
        <dbReference type="Pfam" id="PF20519"/>
    </source>
</evidence>
<reference evidence="11" key="1">
    <citation type="submission" date="2025-08" db="UniProtKB">
        <authorList>
            <consortium name="RefSeq"/>
        </authorList>
    </citation>
    <scope>IDENTIFICATION</scope>
    <source>
        <strain evidence="11">15085-1641.00</strain>
        <tissue evidence="11">Whole body</tissue>
    </source>
</reference>
<evidence type="ECO:0000256" key="3">
    <source>
        <dbReference type="ARBA" id="ARBA00022692"/>
    </source>
</evidence>
<dbReference type="GO" id="GO:0016020">
    <property type="term" value="C:membrane"/>
    <property type="evidence" value="ECO:0007669"/>
    <property type="project" value="UniProtKB-SubCell"/>
</dbReference>
<dbReference type="PANTHER" id="PTHR10877:SF183">
    <property type="entry name" value="AT14535P-RELATED"/>
    <property type="match status" value="1"/>
</dbReference>
<dbReference type="KEGG" id="dhe:111605075"/>
<keyword evidence="4 7" id="KW-1133">Transmembrane helix</keyword>
<keyword evidence="5 7" id="KW-0472">Membrane</keyword>
<evidence type="ECO:0000259" key="8">
    <source>
        <dbReference type="Pfam" id="PF08016"/>
    </source>
</evidence>
<dbReference type="OrthoDB" id="5322100at2759"/>
<gene>
    <name evidence="11" type="primary">LOC111605075</name>
</gene>
<dbReference type="Pfam" id="PF08016">
    <property type="entry name" value="PKD_channel"/>
    <property type="match status" value="1"/>
</dbReference>
<name>A0A6J1MIA7_DROHY</name>
<evidence type="ECO:0000256" key="7">
    <source>
        <dbReference type="SAM" id="Phobius"/>
    </source>
</evidence>
<dbReference type="Proteomes" id="UP000504633">
    <property type="component" value="Unplaced"/>
</dbReference>
<dbReference type="AlphaFoldDB" id="A0A6J1MIA7"/>
<evidence type="ECO:0000313" key="10">
    <source>
        <dbReference type="Proteomes" id="UP000504633"/>
    </source>
</evidence>
<proteinExistence type="inferred from homology"/>
<evidence type="ECO:0000256" key="6">
    <source>
        <dbReference type="ARBA" id="ARBA00023180"/>
    </source>
</evidence>
<sequence>MKPLTKRTIFMWFTGIIIAITIILMIVFSGFYHETTNAKNVFLSIIIVLVFQYMVADPVRFIILAIDASFWPQNMTKPTKEDDHAENYNRLDYLKLRLKATKRQMLITERYRNEQLNLEYKNIIQDLSLYGIYFLILTGVVLVSRNELGYYNSACLRELFMFNHSIYIGLSEVYHLNQLFSFIESTLIDAFEGGDSSIGVSIWIHSEQNKMLGVVRLRQLRLSKEQYGFSKPIYTEEYYKPAWQLPYQRYHYDDKYWRVYDPWIPLEEKDLTAYVVLNFNHHGELHNYPELKGYVALLGRSRQNSRKILQFLTDYNWLTYNTSAVFMDFTLYNIDADMFSVCTLRVEQTPFGGIIPNMNCESVRLIGDNLQTPYTQLLILLIYLITFLQFIHTFCVQIWYDISKLHSIWYKLDLLIIVLNLVLTAMILLRGSTVFRMLKRLEGANKLEFLDFRIPARLYVLCNVLCGFLICATTLRLWKVMQFARVFQIFTRTLSLAWTPLITTFLAILIFLGAYGVAINTINGNHSSHFVYMLTSVISVMCFSFGFSNEIQPFDLFHGGVAVGVTLYATMGFVVSVLLMNVFSTLINSYFIEAKKHGDAKFKQQITFLQFLRVEFDDLISFICQKKMYNGDGRTVSENVKIILDKRDKKYARLKMKREKEEHFLQVEYRERIERTYSISLILNIQMEMLDIILFDDDITMHKLRRSGEKQEPDPQDSIV</sequence>
<dbReference type="Pfam" id="PF20519">
    <property type="entry name" value="Polycystin_dom"/>
    <property type="match status" value="1"/>
</dbReference>
<feature type="transmembrane region" description="Helical" evidence="7">
    <location>
        <begin position="530"/>
        <end position="547"/>
    </location>
</feature>
<keyword evidence="3 7" id="KW-0812">Transmembrane</keyword>
<protein>
    <submittedName>
        <fullName evidence="11">Polycystin-2-like</fullName>
    </submittedName>
</protein>
<dbReference type="GO" id="GO:0005509">
    <property type="term" value="F:calcium ion binding"/>
    <property type="evidence" value="ECO:0007669"/>
    <property type="project" value="InterPro"/>
</dbReference>
<dbReference type="InterPro" id="IPR003915">
    <property type="entry name" value="PKD_2"/>
</dbReference>